<keyword evidence="3" id="KW-0067">ATP-binding</keyword>
<sequence>MAGSSQESLQLMAERKVLLLYASWQDTEGAGTVGPGRFGWRQSFVDTEEQQQAAESLFAQTAVAARAFDSAYREQQDFLEVVHELQQLSTFTHIRGSGNARGYKLRPCIAVGVDLLLDGRGRTAREGTVKFTVWTWPHSSPPLRIHRTIDSVPGEAAHHRPWAFATRAAADDFAGQWKNKPCDINKLDRDPWPCGAPPARDADAPSFLTRSRKKPLSQRLLLKLSSGLPLRATLRELLQQQGGDVSVFDEWLQQAGEWDGYYKREKEAAPLLVHLLKTGPQEPAQQPRGFAAGLTLKPHQLQALALMQAAEARPLGFNDVVWREVTLAGRSWWVSLATNKISSSPPHKQATGGILALEMGLGKTLCCLAVILANPAPALGPGNTAPGCFLPDDALLQQPDGDAAADEDAKSCDEDEADEEAEEVDAAAADAAAESAAIQKGMWDEEAHSRTDGKLRICQYHGQGRFKYSEERLAVDFDIVVTTYSILCAEFGGKRGSNRFSATGSPLAHMKWHRIIFDEGHVLKSKATGQSRAVCSLVSDRRWIVTGTPIDSEVEEFHGLLLALQPQPGWGGAADLLRSITVCYTKEVLELPPKTVEDVPVYLNAAEKAAYGKAWRSVGGNAQQRQRAQVPAARDDAAAAHAAHLL</sequence>
<accession>A0ABY8TGZ3</accession>
<dbReference type="PANTHER" id="PTHR45626:SF38">
    <property type="entry name" value="DEAD-BOX PROTEIN"/>
    <property type="match status" value="1"/>
</dbReference>
<organism evidence="6 7">
    <name type="scientific">Tetradesmus obliquus</name>
    <name type="common">Green alga</name>
    <name type="synonym">Acutodesmus obliquus</name>
    <dbReference type="NCBI Taxonomy" id="3088"/>
    <lineage>
        <taxon>Eukaryota</taxon>
        <taxon>Viridiplantae</taxon>
        <taxon>Chlorophyta</taxon>
        <taxon>core chlorophytes</taxon>
        <taxon>Chlorophyceae</taxon>
        <taxon>CS clade</taxon>
        <taxon>Sphaeropleales</taxon>
        <taxon>Scenedesmaceae</taxon>
        <taxon>Tetradesmus</taxon>
    </lineage>
</organism>
<dbReference type="PROSITE" id="PS51192">
    <property type="entry name" value="HELICASE_ATP_BIND_1"/>
    <property type="match status" value="1"/>
</dbReference>
<evidence type="ECO:0000256" key="3">
    <source>
        <dbReference type="ARBA" id="ARBA00022840"/>
    </source>
</evidence>
<name>A0ABY8TGZ3_TETOB</name>
<dbReference type="PANTHER" id="PTHR45626">
    <property type="entry name" value="TRANSCRIPTION TERMINATION FACTOR 2-RELATED"/>
    <property type="match status" value="1"/>
</dbReference>
<evidence type="ECO:0000313" key="6">
    <source>
        <dbReference type="EMBL" id="WIA08232.1"/>
    </source>
</evidence>
<dbReference type="Pfam" id="PF00176">
    <property type="entry name" value="SNF2-rel_dom"/>
    <property type="match status" value="1"/>
</dbReference>
<dbReference type="CDD" id="cd18008">
    <property type="entry name" value="DEXDc_SHPRH-like"/>
    <property type="match status" value="1"/>
</dbReference>
<dbReference type="SMART" id="SM00487">
    <property type="entry name" value="DEXDc"/>
    <property type="match status" value="1"/>
</dbReference>
<feature type="region of interest" description="Disordered" evidence="4">
    <location>
        <begin position="399"/>
        <end position="420"/>
    </location>
</feature>
<dbReference type="Proteomes" id="UP001244341">
    <property type="component" value="Chromosome 1b"/>
</dbReference>
<keyword evidence="7" id="KW-1185">Reference proteome</keyword>
<dbReference type="InterPro" id="IPR027417">
    <property type="entry name" value="P-loop_NTPase"/>
</dbReference>
<evidence type="ECO:0000256" key="4">
    <source>
        <dbReference type="SAM" id="MobiDB-lite"/>
    </source>
</evidence>
<dbReference type="InterPro" id="IPR038718">
    <property type="entry name" value="SNF2-like_sf"/>
</dbReference>
<protein>
    <recommendedName>
        <fullName evidence="5">Helicase ATP-binding domain-containing protein</fullName>
    </recommendedName>
</protein>
<keyword evidence="1" id="KW-0547">Nucleotide-binding</keyword>
<dbReference type="SUPFAM" id="SSF52540">
    <property type="entry name" value="P-loop containing nucleoside triphosphate hydrolases"/>
    <property type="match status" value="1"/>
</dbReference>
<proteinExistence type="predicted"/>
<dbReference type="InterPro" id="IPR014001">
    <property type="entry name" value="Helicase_ATP-bd"/>
</dbReference>
<feature type="domain" description="Helicase ATP-binding" evidence="5">
    <location>
        <begin position="344"/>
        <end position="567"/>
    </location>
</feature>
<dbReference type="InterPro" id="IPR000330">
    <property type="entry name" value="SNF2_N"/>
</dbReference>
<gene>
    <name evidence="6" type="ORF">OEZ85_007678</name>
</gene>
<reference evidence="6 7" key="1">
    <citation type="submission" date="2023-05" db="EMBL/GenBank/DDBJ databases">
        <title>A 100% complete, gapless, phased diploid assembly of the Scenedesmus obliquus UTEX 3031 genome.</title>
        <authorList>
            <person name="Biondi T.C."/>
            <person name="Hanschen E.R."/>
            <person name="Kwon T."/>
            <person name="Eng W."/>
            <person name="Kruse C.P.S."/>
            <person name="Koehler S.I."/>
            <person name="Kunde Y."/>
            <person name="Gleasner C.D."/>
            <person name="You Mak K.T."/>
            <person name="Polle J."/>
            <person name="Hovde B.T."/>
            <person name="Starkenburg S.R."/>
        </authorList>
    </citation>
    <scope>NUCLEOTIDE SEQUENCE [LARGE SCALE GENOMIC DNA]</scope>
    <source>
        <strain evidence="6 7">DOE0152z</strain>
    </source>
</reference>
<evidence type="ECO:0000256" key="1">
    <source>
        <dbReference type="ARBA" id="ARBA00022741"/>
    </source>
</evidence>
<evidence type="ECO:0000259" key="5">
    <source>
        <dbReference type="PROSITE" id="PS51192"/>
    </source>
</evidence>
<keyword evidence="2" id="KW-0378">Hydrolase</keyword>
<dbReference type="EMBL" id="CP126208">
    <property type="protein sequence ID" value="WIA08232.1"/>
    <property type="molecule type" value="Genomic_DNA"/>
</dbReference>
<dbReference type="Gene3D" id="3.40.50.10810">
    <property type="entry name" value="Tandem AAA-ATPase domain"/>
    <property type="match status" value="1"/>
</dbReference>
<dbReference type="InterPro" id="IPR050628">
    <property type="entry name" value="SNF2_RAD54_helicase_TF"/>
</dbReference>
<evidence type="ECO:0000313" key="7">
    <source>
        <dbReference type="Proteomes" id="UP001244341"/>
    </source>
</evidence>
<evidence type="ECO:0000256" key="2">
    <source>
        <dbReference type="ARBA" id="ARBA00022801"/>
    </source>
</evidence>